<sequence>MSDSKAVQQALRRELHRGRFLSIKHLPRQVAEADVRELLSDVDVASVQLVTSASGASAAQVILSAPETLDAWDPDRVFLLRGQRIPVTPAPQLMLLCVANLAPGLADEQLHATLETYGPLVRCFLMRCAATGAPKGYAVAEFALYEHCLRARKALIERGVTCDLLEPSLQTLDELHSKCMLVENLPENFRNLNRLRQVFSPVTSPPYCQLCMTGPRPWGLVEFHSWQDAEATWLAVDGAEVNGCPLKVSFCPPGVRAINLFLQRQEEARSAGGLLPDPPSPLVYRQMQNLASRINFCCHMN</sequence>
<dbReference type="EMBL" id="CADEPI010000036">
    <property type="protein sequence ID" value="CAB3368109.1"/>
    <property type="molecule type" value="Genomic_DNA"/>
</dbReference>
<accession>A0A8S1CEY3</accession>
<dbReference type="SMART" id="SM00360">
    <property type="entry name" value="RRM"/>
    <property type="match status" value="2"/>
</dbReference>
<dbReference type="GO" id="GO:0003729">
    <property type="term" value="F:mRNA binding"/>
    <property type="evidence" value="ECO:0007669"/>
    <property type="project" value="TreeGrafter"/>
</dbReference>
<evidence type="ECO:0000256" key="1">
    <source>
        <dbReference type="ARBA" id="ARBA00022884"/>
    </source>
</evidence>
<keyword evidence="4" id="KW-1185">Reference proteome</keyword>
<feature type="domain" description="RRM" evidence="2">
    <location>
        <begin position="179"/>
        <end position="249"/>
    </location>
</feature>
<dbReference type="InterPro" id="IPR012677">
    <property type="entry name" value="Nucleotide-bd_a/b_plait_sf"/>
</dbReference>
<organism evidence="3 4">
    <name type="scientific">Cloeon dipterum</name>
    <dbReference type="NCBI Taxonomy" id="197152"/>
    <lineage>
        <taxon>Eukaryota</taxon>
        <taxon>Metazoa</taxon>
        <taxon>Ecdysozoa</taxon>
        <taxon>Arthropoda</taxon>
        <taxon>Hexapoda</taxon>
        <taxon>Insecta</taxon>
        <taxon>Pterygota</taxon>
        <taxon>Palaeoptera</taxon>
        <taxon>Ephemeroptera</taxon>
        <taxon>Pisciforma</taxon>
        <taxon>Baetidae</taxon>
        <taxon>Cloeon</taxon>
    </lineage>
</organism>
<comment type="caution">
    <text evidence="3">The sequence shown here is derived from an EMBL/GenBank/DDBJ whole genome shotgun (WGS) entry which is preliminary data.</text>
</comment>
<name>A0A8S1CEY3_9INSE</name>
<protein>
    <recommendedName>
        <fullName evidence="2">RRM domain-containing protein</fullName>
    </recommendedName>
</protein>
<evidence type="ECO:0000313" key="4">
    <source>
        <dbReference type="Proteomes" id="UP000494165"/>
    </source>
</evidence>
<proteinExistence type="predicted"/>
<dbReference type="OrthoDB" id="639027at2759"/>
<dbReference type="PANTHER" id="PTHR48025">
    <property type="entry name" value="OS02G0815200 PROTEIN"/>
    <property type="match status" value="1"/>
</dbReference>
<dbReference type="AlphaFoldDB" id="A0A8S1CEY3"/>
<dbReference type="InterPro" id="IPR000504">
    <property type="entry name" value="RRM_dom"/>
</dbReference>
<dbReference type="PANTHER" id="PTHR48025:SF1">
    <property type="entry name" value="RRM DOMAIN-CONTAINING PROTEIN"/>
    <property type="match status" value="1"/>
</dbReference>
<keyword evidence="1" id="KW-0694">RNA-binding</keyword>
<dbReference type="Gene3D" id="3.30.70.330">
    <property type="match status" value="3"/>
</dbReference>
<reference evidence="3 4" key="1">
    <citation type="submission" date="2020-04" db="EMBL/GenBank/DDBJ databases">
        <authorList>
            <person name="Alioto T."/>
            <person name="Alioto T."/>
            <person name="Gomez Garrido J."/>
        </authorList>
    </citation>
    <scope>NUCLEOTIDE SEQUENCE [LARGE SCALE GENOMIC DNA]</scope>
</reference>
<dbReference type="InterPro" id="IPR035979">
    <property type="entry name" value="RBD_domain_sf"/>
</dbReference>
<dbReference type="GO" id="GO:0005634">
    <property type="term" value="C:nucleus"/>
    <property type="evidence" value="ECO:0007669"/>
    <property type="project" value="TreeGrafter"/>
</dbReference>
<dbReference type="Proteomes" id="UP000494165">
    <property type="component" value="Unassembled WGS sequence"/>
</dbReference>
<dbReference type="InterPro" id="IPR050502">
    <property type="entry name" value="Euk_RNA-bind_prot"/>
</dbReference>
<evidence type="ECO:0000259" key="2">
    <source>
        <dbReference type="SMART" id="SM00360"/>
    </source>
</evidence>
<dbReference type="SUPFAM" id="SSF54928">
    <property type="entry name" value="RNA-binding domain, RBD"/>
    <property type="match status" value="1"/>
</dbReference>
<gene>
    <name evidence="3" type="ORF">CLODIP_2_CD08078</name>
</gene>
<feature type="domain" description="RRM" evidence="2">
    <location>
        <begin position="95"/>
        <end position="170"/>
    </location>
</feature>
<dbReference type="Pfam" id="PF00076">
    <property type="entry name" value="RRM_1"/>
    <property type="match status" value="1"/>
</dbReference>
<evidence type="ECO:0000313" key="3">
    <source>
        <dbReference type="EMBL" id="CAB3368109.1"/>
    </source>
</evidence>